<name>A0A9P8C4T4_9HELO</name>
<accession>A0A9P8C4T4</accession>
<dbReference type="Proteomes" id="UP000824998">
    <property type="component" value="Unassembled WGS sequence"/>
</dbReference>
<proteinExistence type="predicted"/>
<keyword evidence="2" id="KW-1185">Reference proteome</keyword>
<dbReference type="OrthoDB" id="10264507at2759"/>
<sequence>MNRSLQVSSCGSTTSPISHDTGAVDPSALLTTSSAYAVQLVRQVNYGCVVWKTFSVTNDNENGSDAFKEISENDLIAANFERREPHNLLFKVNIYKKYPFNEHHWRANIAPPAGDIDLPSTTVRNT</sequence>
<protein>
    <submittedName>
        <fullName evidence="1">Uncharacterized protein</fullName>
    </submittedName>
</protein>
<comment type="caution">
    <text evidence="1">The sequence shown here is derived from an EMBL/GenBank/DDBJ whole genome shotgun (WGS) entry which is preliminary data.</text>
</comment>
<evidence type="ECO:0000313" key="1">
    <source>
        <dbReference type="EMBL" id="KAG9233472.1"/>
    </source>
</evidence>
<dbReference type="EMBL" id="MU251499">
    <property type="protein sequence ID" value="KAG9233472.1"/>
    <property type="molecule type" value="Genomic_DNA"/>
</dbReference>
<gene>
    <name evidence="1" type="ORF">BJ875DRAFT_485111</name>
</gene>
<evidence type="ECO:0000313" key="2">
    <source>
        <dbReference type="Proteomes" id="UP000824998"/>
    </source>
</evidence>
<dbReference type="AlphaFoldDB" id="A0A9P8C4T4"/>
<organism evidence="1 2">
    <name type="scientific">Amylocarpus encephaloides</name>
    <dbReference type="NCBI Taxonomy" id="45428"/>
    <lineage>
        <taxon>Eukaryota</taxon>
        <taxon>Fungi</taxon>
        <taxon>Dikarya</taxon>
        <taxon>Ascomycota</taxon>
        <taxon>Pezizomycotina</taxon>
        <taxon>Leotiomycetes</taxon>
        <taxon>Helotiales</taxon>
        <taxon>Helotiales incertae sedis</taxon>
        <taxon>Amylocarpus</taxon>
    </lineage>
</organism>
<reference evidence="1" key="1">
    <citation type="journal article" date="2021" name="IMA Fungus">
        <title>Genomic characterization of three marine fungi, including Emericellopsis atlantica sp. nov. with signatures of a generalist lifestyle and marine biomass degradation.</title>
        <authorList>
            <person name="Hagestad O.C."/>
            <person name="Hou L."/>
            <person name="Andersen J.H."/>
            <person name="Hansen E.H."/>
            <person name="Altermark B."/>
            <person name="Li C."/>
            <person name="Kuhnert E."/>
            <person name="Cox R.J."/>
            <person name="Crous P.W."/>
            <person name="Spatafora J.W."/>
            <person name="Lail K."/>
            <person name="Amirebrahimi M."/>
            <person name="Lipzen A."/>
            <person name="Pangilinan J."/>
            <person name="Andreopoulos W."/>
            <person name="Hayes R.D."/>
            <person name="Ng V."/>
            <person name="Grigoriev I.V."/>
            <person name="Jackson S.A."/>
            <person name="Sutton T.D.S."/>
            <person name="Dobson A.D.W."/>
            <person name="Rama T."/>
        </authorList>
    </citation>
    <scope>NUCLEOTIDE SEQUENCE</scope>
    <source>
        <strain evidence="1">TRa018bII</strain>
    </source>
</reference>